<evidence type="ECO:0000313" key="2">
    <source>
        <dbReference type="Proteomes" id="UP000756921"/>
    </source>
</evidence>
<dbReference type="EMBL" id="WJXW01000002">
    <property type="protein sequence ID" value="KAF9739632.1"/>
    <property type="molecule type" value="Genomic_DNA"/>
</dbReference>
<evidence type="ECO:0000313" key="1">
    <source>
        <dbReference type="EMBL" id="KAF9739632.1"/>
    </source>
</evidence>
<keyword evidence="2" id="KW-1185">Reference proteome</keyword>
<proteinExistence type="predicted"/>
<gene>
    <name evidence="1" type="ORF">PMIN01_02266</name>
</gene>
<organism evidence="1 2">
    <name type="scientific">Paraphaeosphaeria minitans</name>
    <dbReference type="NCBI Taxonomy" id="565426"/>
    <lineage>
        <taxon>Eukaryota</taxon>
        <taxon>Fungi</taxon>
        <taxon>Dikarya</taxon>
        <taxon>Ascomycota</taxon>
        <taxon>Pezizomycotina</taxon>
        <taxon>Dothideomycetes</taxon>
        <taxon>Pleosporomycetidae</taxon>
        <taxon>Pleosporales</taxon>
        <taxon>Massarineae</taxon>
        <taxon>Didymosphaeriaceae</taxon>
        <taxon>Paraphaeosphaeria</taxon>
    </lineage>
</organism>
<sequence length="235" mass="25307">MSFLAVPQQRGGAAVAKHVVRAADRRAPFHSKEAQTLRVVDRTDLRHSCPLHKTCLTIVNLKSFRGHRQLACGPSQGRSVRGRLGPARLPREMHIPSTFTVGTRIANPLSAAKFKCALTPSAFCSASSVHHGLAFVHSNQCCLTRLRGSACAELLLLPAPPAECAIFTGGFHRCWLSSFLRSRLSIDAKSSKTGCWLSAAGRKHMTGRACGLWYSIIVALAVRPSSLSSALSLSP</sequence>
<name>A0A9P6GPT1_9PLEO</name>
<accession>A0A9P6GPT1</accession>
<dbReference type="AlphaFoldDB" id="A0A9P6GPT1"/>
<dbReference type="Proteomes" id="UP000756921">
    <property type="component" value="Unassembled WGS sequence"/>
</dbReference>
<reference evidence="1" key="1">
    <citation type="journal article" date="2020" name="Mol. Plant Microbe Interact.">
        <title>Genome Sequence of the Biocontrol Agent Coniothyrium minitans strain Conio (IMI 134523).</title>
        <authorList>
            <person name="Patel D."/>
            <person name="Shittu T.A."/>
            <person name="Baroncelli R."/>
            <person name="Muthumeenakshi S."/>
            <person name="Osborne T.H."/>
            <person name="Janganan T.K."/>
            <person name="Sreenivasaprasad S."/>
        </authorList>
    </citation>
    <scope>NUCLEOTIDE SEQUENCE</scope>
    <source>
        <strain evidence="1">Conio</strain>
    </source>
</reference>
<comment type="caution">
    <text evidence="1">The sequence shown here is derived from an EMBL/GenBank/DDBJ whole genome shotgun (WGS) entry which is preliminary data.</text>
</comment>
<protein>
    <submittedName>
        <fullName evidence="1">Uncharacterized protein</fullName>
    </submittedName>
</protein>